<sequence length="183" mass="21018">MNTTTTSPELAALKNQLTDLLNNPGHTQLHRVLRANAAANLATATTELQLEQRITCIEKKLEKLTQTTDELLWAARQRMKNEQVLLRLARAWYFYAFTAPKLKETSKINGHIRKLTKLYNAQKDISCIERKVFDNLKQASFDIDIDLNEQQQAVLTECSRRCDVISNLIIEILEETHEQGQPK</sequence>
<protein>
    <submittedName>
        <fullName evidence="1">Uncharacterized protein</fullName>
    </submittedName>
</protein>
<dbReference type="RefSeq" id="WP_165892351.1">
    <property type="nucleotide sequence ID" value="NZ_JAAPAP010000005.1"/>
</dbReference>
<accession>A0AA44C6B7</accession>
<dbReference type="AlphaFoldDB" id="A0AA44C6B7"/>
<dbReference type="Proteomes" id="UP000736384">
    <property type="component" value="Unassembled WGS sequence"/>
</dbReference>
<organism evidence="1 2">
    <name type="scientific">Azotobacter chroococcum</name>
    <dbReference type="NCBI Taxonomy" id="353"/>
    <lineage>
        <taxon>Bacteria</taxon>
        <taxon>Pseudomonadati</taxon>
        <taxon>Pseudomonadota</taxon>
        <taxon>Gammaproteobacteria</taxon>
        <taxon>Pseudomonadales</taxon>
        <taxon>Pseudomonadaceae</taxon>
        <taxon>Azotobacter</taxon>
    </lineage>
</organism>
<evidence type="ECO:0000313" key="1">
    <source>
        <dbReference type="EMBL" id="NHN77344.1"/>
    </source>
</evidence>
<reference evidence="1" key="1">
    <citation type="submission" date="2020-03" db="EMBL/GenBank/DDBJ databases">
        <title>Genome assembly of Azotobacter chroococcum W5.</title>
        <authorList>
            <person name="Kannepalli A."/>
        </authorList>
    </citation>
    <scope>NUCLEOTIDE SEQUENCE</scope>
    <source>
        <strain evidence="1">W5</strain>
    </source>
</reference>
<proteinExistence type="predicted"/>
<evidence type="ECO:0000313" key="2">
    <source>
        <dbReference type="Proteomes" id="UP000736384"/>
    </source>
</evidence>
<name>A0AA44C6B7_9GAMM</name>
<gene>
    <name evidence="1" type="ORF">HA520_08575</name>
</gene>
<comment type="caution">
    <text evidence="1">The sequence shown here is derived from an EMBL/GenBank/DDBJ whole genome shotgun (WGS) entry which is preliminary data.</text>
</comment>
<dbReference type="EMBL" id="JAAPAP010000005">
    <property type="protein sequence ID" value="NHN77344.1"/>
    <property type="molecule type" value="Genomic_DNA"/>
</dbReference>